<evidence type="ECO:0000313" key="2">
    <source>
        <dbReference type="EMBL" id="EOS54653.1"/>
    </source>
</evidence>
<dbReference type="EMBL" id="ASSZ01000029">
    <property type="protein sequence ID" value="EOS54653.1"/>
    <property type="molecule type" value="Genomic_DNA"/>
</dbReference>
<dbReference type="InterPro" id="IPR012433">
    <property type="entry name" value="Imm11"/>
</dbReference>
<reference evidence="2 3" key="1">
    <citation type="submission" date="2013-04" db="EMBL/GenBank/DDBJ databases">
        <title>The Genome Sequence of Paenibacillus barengoltzii G22.</title>
        <authorList>
            <consortium name="The Broad Institute Genomics Platform"/>
            <consortium name="The Broad Institute Genome Sequencing Center for Infectious Disease"/>
            <person name="Earl A."/>
            <person name="Xavier R."/>
            <person name="Elson C."/>
            <person name="Duck W."/>
            <person name="Walker B."/>
            <person name="Young S."/>
            <person name="Zeng Q."/>
            <person name="Gargeya S."/>
            <person name="Fitzgerald M."/>
            <person name="Haas B."/>
            <person name="Abouelleil A."/>
            <person name="Allen A.W."/>
            <person name="Alvarado L."/>
            <person name="Arachchi H.M."/>
            <person name="Berlin A.M."/>
            <person name="Chapman S.B."/>
            <person name="Gainer-Dewar J."/>
            <person name="Goldberg J."/>
            <person name="Griggs A."/>
            <person name="Gujja S."/>
            <person name="Hansen M."/>
            <person name="Howarth C."/>
            <person name="Imamovic A."/>
            <person name="Ireland A."/>
            <person name="Larimer J."/>
            <person name="McCowan C."/>
            <person name="Murphy C."/>
            <person name="Pearson M."/>
            <person name="Poon T.W."/>
            <person name="Priest M."/>
            <person name="Roberts A."/>
            <person name="Saif S."/>
            <person name="Shea T."/>
            <person name="Sisk P."/>
            <person name="Sykes S."/>
            <person name="Wortman J."/>
            <person name="Nusbaum C."/>
            <person name="Birren B."/>
        </authorList>
    </citation>
    <scope>NUCLEOTIDE SEQUENCE [LARGE SCALE GENOMIC DNA]</scope>
    <source>
        <strain evidence="2 3">G22</strain>
    </source>
</reference>
<comment type="caution">
    <text evidence="2">The sequence shown here is derived from an EMBL/GenBank/DDBJ whole genome shotgun (WGS) entry which is preliminary data.</text>
</comment>
<gene>
    <name evidence="2" type="ORF">C812_03428</name>
</gene>
<organism evidence="2 3">
    <name type="scientific">Paenibacillus barengoltzii G22</name>
    <dbReference type="NCBI Taxonomy" id="1235795"/>
    <lineage>
        <taxon>Bacteria</taxon>
        <taxon>Bacillati</taxon>
        <taxon>Bacillota</taxon>
        <taxon>Bacilli</taxon>
        <taxon>Bacillales</taxon>
        <taxon>Paenibacillaceae</taxon>
        <taxon>Paenibacillus</taxon>
    </lineage>
</organism>
<accession>R9L7U8</accession>
<protein>
    <recommendedName>
        <fullName evidence="1">Immunity MXAN-0049 protein domain-containing protein</fullName>
    </recommendedName>
</protein>
<dbReference type="Pfam" id="PF07791">
    <property type="entry name" value="Imm11"/>
    <property type="match status" value="1"/>
</dbReference>
<dbReference type="PATRIC" id="fig|1235795.3.peg.3398"/>
<sequence length="273" mass="32329">MRVYEWNYNYSKSMVITSDNDENHPITDSFDGEAKLDLWTPIKVRTVSKKSYRDFPVFLSSKPVISARVKEVIEPFVKDEVEFLPLLHDELDLYMINVTKVLDCVDWKRSDIRTYEDGSLAGFNKLVFDFTKIPAETYIFKFVERASTLVYVTEAFKDLIESHKFKGLDFSVVFDSEFTEEKEQEQKRNYEMALEEIERKKGVEFTYEEARERVDKGQAVASGKWRMQLDEKGRFWLGELTLDSTYQWIMPVYTPPILLSYLWHEVEKSEIKF</sequence>
<feature type="domain" description="Immunity MXAN-0049 protein" evidence="1">
    <location>
        <begin position="51"/>
        <end position="173"/>
    </location>
</feature>
<name>R9L7U8_9BACL</name>
<dbReference type="HOGENOM" id="CLU_1022488_0_0_9"/>
<dbReference type="STRING" id="1235795.C812_03428"/>
<proteinExistence type="predicted"/>
<dbReference type="AlphaFoldDB" id="R9L7U8"/>
<evidence type="ECO:0000313" key="3">
    <source>
        <dbReference type="Proteomes" id="UP000019598"/>
    </source>
</evidence>
<dbReference type="Proteomes" id="UP000019598">
    <property type="component" value="Unassembled WGS sequence"/>
</dbReference>
<evidence type="ECO:0000259" key="1">
    <source>
        <dbReference type="Pfam" id="PF07791"/>
    </source>
</evidence>